<gene>
    <name evidence="3" type="ORF">LCGC14_0003680</name>
</gene>
<evidence type="ECO:0000259" key="2">
    <source>
        <dbReference type="Pfam" id="PF00930"/>
    </source>
</evidence>
<dbReference type="PANTHER" id="PTHR11731">
    <property type="entry name" value="PROTEASE FAMILY S9B,C DIPEPTIDYL-PEPTIDASE IV-RELATED"/>
    <property type="match status" value="1"/>
</dbReference>
<dbReference type="InterPro" id="IPR050278">
    <property type="entry name" value="Serine_Prot_S9B/DPPIV"/>
</dbReference>
<evidence type="ECO:0008006" key="4">
    <source>
        <dbReference type="Google" id="ProtNLM"/>
    </source>
</evidence>
<feature type="domain" description="Dipeptidylpeptidase IV N-terminal" evidence="2">
    <location>
        <begin position="134"/>
        <end position="472"/>
    </location>
</feature>
<sequence length="767" mass="84953">MRGALIVVLPFILVACERAATQMTDGSGEQLTIERLYGSPDLTGPTARNVQFSPDGSRISFLRAKDDDRTVQDLWAMDVATGEAYLLVDARQLVPEERELTEAEIQFRERSRITSSGVVTYQWDETGAAVLVPLDGDVFYVDVESTQTRRLTETEAFETDAKVSPNGGFVSFIRDQNLWIHDLSTGEERALTTEGGGDISWGMAEFVAQEEMSRYTGYWWSPDDSRIAVARVDESPVMVVERFGISADAVSVSEQRYPRAGTPNALVTLHVIDLGSGDMVEASGDMGEKAEIAEIAEMDLGSDTDIYLSRVNWSESGETLWVQRQNRAQTQWDLLALDPRTGAEDTTRRITEQADTWINLAHDLQTLAGGGLLYLSEQSGFRHIRHVGADGVARDITSGDWVVDSLEAVDEDAGIVWFSGWRDTPLERHLYSVSLDGGEPQRITSGEGRWNVSVGSGGSGFIGTYSDIDTPPNTGLYSIAGERIAWVEENPLDQAHPYAPYLARHVRPEYGTLTAADGQTELHWQMYRSDHCTAATPCPAIVQVYGGPGVQTVTRGWQSLRDQILAQSGYVLFKVDNRGSSNRGHAFEAPLHLRMGILEVEDQLAGLDWLQARDFVDANRVGLWGWSYGGYMTLMTTLQAPGRFAAGIAGAPVTDWALYDTHYTERFMSTPQDNADGYDAGSVFAHLDGYQTPLLIIHGMADDNVTFDHSTRLFAELQERGQVFEIMTYPGQRHGIRPPALQTHLLRTQMAFFNRYLRGENNEGKSI</sequence>
<reference evidence="3" key="1">
    <citation type="journal article" date="2015" name="Nature">
        <title>Complex archaea that bridge the gap between prokaryotes and eukaryotes.</title>
        <authorList>
            <person name="Spang A."/>
            <person name="Saw J.H."/>
            <person name="Jorgensen S.L."/>
            <person name="Zaremba-Niedzwiedzka K."/>
            <person name="Martijn J."/>
            <person name="Lind A.E."/>
            <person name="van Eijk R."/>
            <person name="Schleper C."/>
            <person name="Guy L."/>
            <person name="Ettema T.J."/>
        </authorList>
    </citation>
    <scope>NUCLEOTIDE SEQUENCE</scope>
</reference>
<dbReference type="PANTHER" id="PTHR11731:SF193">
    <property type="entry name" value="DIPEPTIDYL PEPTIDASE 9"/>
    <property type="match status" value="1"/>
</dbReference>
<proteinExistence type="predicted"/>
<evidence type="ECO:0000313" key="3">
    <source>
        <dbReference type="EMBL" id="KKO12358.1"/>
    </source>
</evidence>
<feature type="domain" description="Peptidase S9 prolyl oligopeptidase catalytic" evidence="1">
    <location>
        <begin position="560"/>
        <end position="758"/>
    </location>
</feature>
<dbReference type="GO" id="GO:0008239">
    <property type="term" value="F:dipeptidyl-peptidase activity"/>
    <property type="evidence" value="ECO:0007669"/>
    <property type="project" value="TreeGrafter"/>
</dbReference>
<dbReference type="Gene3D" id="3.40.50.1820">
    <property type="entry name" value="alpha/beta hydrolase"/>
    <property type="match status" value="1"/>
</dbReference>
<dbReference type="GO" id="GO:0006508">
    <property type="term" value="P:proteolysis"/>
    <property type="evidence" value="ECO:0007669"/>
    <property type="project" value="InterPro"/>
</dbReference>
<dbReference type="EMBL" id="LAZR01000001">
    <property type="protein sequence ID" value="KKO12358.1"/>
    <property type="molecule type" value="Genomic_DNA"/>
</dbReference>
<comment type="caution">
    <text evidence="3">The sequence shown here is derived from an EMBL/GenBank/DDBJ whole genome shotgun (WGS) entry which is preliminary data.</text>
</comment>
<accession>A0A0F9WIJ6</accession>
<dbReference type="InterPro" id="IPR029058">
    <property type="entry name" value="AB_hydrolase_fold"/>
</dbReference>
<dbReference type="GO" id="GO:0008236">
    <property type="term" value="F:serine-type peptidase activity"/>
    <property type="evidence" value="ECO:0007669"/>
    <property type="project" value="InterPro"/>
</dbReference>
<dbReference type="InterPro" id="IPR002469">
    <property type="entry name" value="Peptidase_S9B_N"/>
</dbReference>
<dbReference type="SUPFAM" id="SSF82171">
    <property type="entry name" value="DPP6 N-terminal domain-like"/>
    <property type="match status" value="1"/>
</dbReference>
<dbReference type="AlphaFoldDB" id="A0A0F9WIJ6"/>
<dbReference type="SUPFAM" id="SSF53474">
    <property type="entry name" value="alpha/beta-Hydrolases"/>
    <property type="match status" value="1"/>
</dbReference>
<dbReference type="PROSITE" id="PS51257">
    <property type="entry name" value="PROKAR_LIPOPROTEIN"/>
    <property type="match status" value="1"/>
</dbReference>
<dbReference type="Pfam" id="PF00930">
    <property type="entry name" value="DPPIV_N"/>
    <property type="match status" value="1"/>
</dbReference>
<organism evidence="3">
    <name type="scientific">marine sediment metagenome</name>
    <dbReference type="NCBI Taxonomy" id="412755"/>
    <lineage>
        <taxon>unclassified sequences</taxon>
        <taxon>metagenomes</taxon>
        <taxon>ecological metagenomes</taxon>
    </lineage>
</organism>
<dbReference type="InterPro" id="IPR001375">
    <property type="entry name" value="Peptidase_S9_cat"/>
</dbReference>
<dbReference type="Pfam" id="PF00326">
    <property type="entry name" value="Peptidase_S9"/>
    <property type="match status" value="1"/>
</dbReference>
<name>A0A0F9WIJ6_9ZZZZ</name>
<dbReference type="Gene3D" id="2.140.10.30">
    <property type="entry name" value="Dipeptidylpeptidase IV, N-terminal domain"/>
    <property type="match status" value="1"/>
</dbReference>
<evidence type="ECO:0000259" key="1">
    <source>
        <dbReference type="Pfam" id="PF00326"/>
    </source>
</evidence>
<protein>
    <recommendedName>
        <fullName evidence="4">Peptidase S9 prolyl oligopeptidase catalytic domain-containing protein</fullName>
    </recommendedName>
</protein>